<dbReference type="InterPro" id="IPR008927">
    <property type="entry name" value="6-PGluconate_DH-like_C_sf"/>
</dbReference>
<dbReference type="InterPro" id="IPR013328">
    <property type="entry name" value="6PGD_dom2"/>
</dbReference>
<dbReference type="Proteomes" id="UP001218218">
    <property type="component" value="Unassembled WGS sequence"/>
</dbReference>
<evidence type="ECO:0000259" key="3">
    <source>
        <dbReference type="Pfam" id="PF09130"/>
    </source>
</evidence>
<evidence type="ECO:0000313" key="4">
    <source>
        <dbReference type="EMBL" id="KAJ7350320.1"/>
    </source>
</evidence>
<dbReference type="Gene3D" id="3.40.50.720">
    <property type="entry name" value="NAD(P)-binding Rossmann-like Domain"/>
    <property type="match status" value="1"/>
</dbReference>
<proteinExistence type="inferred from homology"/>
<dbReference type="InterPro" id="IPR015814">
    <property type="entry name" value="Pgluconate_DH_NAD-bd_C"/>
</dbReference>
<feature type="domain" description="Phosphogluconate dehydrogenase NAD-binding putative C-terminal" evidence="3">
    <location>
        <begin position="196"/>
        <end position="257"/>
    </location>
</feature>
<dbReference type="Pfam" id="PF03446">
    <property type="entry name" value="NAD_binding_2"/>
    <property type="match status" value="1"/>
</dbReference>
<reference evidence="4" key="1">
    <citation type="submission" date="2023-03" db="EMBL/GenBank/DDBJ databases">
        <title>Massive genome expansion in bonnet fungi (Mycena s.s.) driven by repeated elements and novel gene families across ecological guilds.</title>
        <authorList>
            <consortium name="Lawrence Berkeley National Laboratory"/>
            <person name="Harder C.B."/>
            <person name="Miyauchi S."/>
            <person name="Viragh M."/>
            <person name="Kuo A."/>
            <person name="Thoen E."/>
            <person name="Andreopoulos B."/>
            <person name="Lu D."/>
            <person name="Skrede I."/>
            <person name="Drula E."/>
            <person name="Henrissat B."/>
            <person name="Morin E."/>
            <person name="Kohler A."/>
            <person name="Barry K."/>
            <person name="LaButti K."/>
            <person name="Morin E."/>
            <person name="Salamov A."/>
            <person name="Lipzen A."/>
            <person name="Mereny Z."/>
            <person name="Hegedus B."/>
            <person name="Baldrian P."/>
            <person name="Stursova M."/>
            <person name="Weitz H."/>
            <person name="Taylor A."/>
            <person name="Grigoriev I.V."/>
            <person name="Nagy L.G."/>
            <person name="Martin F."/>
            <person name="Kauserud H."/>
        </authorList>
    </citation>
    <scope>NUCLEOTIDE SEQUENCE</scope>
    <source>
        <strain evidence="4">CBHHK002</strain>
    </source>
</reference>
<gene>
    <name evidence="4" type="ORF">DFH08DRAFT_861032</name>
</gene>
<dbReference type="InterPro" id="IPR006115">
    <property type="entry name" value="6PGDH_NADP-bd"/>
</dbReference>
<dbReference type="GO" id="GO:0050661">
    <property type="term" value="F:NADP binding"/>
    <property type="evidence" value="ECO:0007669"/>
    <property type="project" value="InterPro"/>
</dbReference>
<dbReference type="Gene3D" id="1.10.1040.10">
    <property type="entry name" value="N-(1-d-carboxylethyl)-l-norvaline Dehydrogenase, domain 2"/>
    <property type="match status" value="1"/>
</dbReference>
<organism evidence="4 5">
    <name type="scientific">Mycena albidolilacea</name>
    <dbReference type="NCBI Taxonomy" id="1033008"/>
    <lineage>
        <taxon>Eukaryota</taxon>
        <taxon>Fungi</taxon>
        <taxon>Dikarya</taxon>
        <taxon>Basidiomycota</taxon>
        <taxon>Agaricomycotina</taxon>
        <taxon>Agaricomycetes</taxon>
        <taxon>Agaricomycetidae</taxon>
        <taxon>Agaricales</taxon>
        <taxon>Marasmiineae</taxon>
        <taxon>Mycenaceae</taxon>
        <taxon>Mycena</taxon>
    </lineage>
</organism>
<evidence type="ECO:0000256" key="1">
    <source>
        <dbReference type="ARBA" id="ARBA00007598"/>
    </source>
</evidence>
<name>A0AAD7EUM4_9AGAR</name>
<keyword evidence="5" id="KW-1185">Reference proteome</keyword>
<dbReference type="PANTHER" id="PTHR43580">
    <property type="entry name" value="OXIDOREDUCTASE GLYR1-RELATED"/>
    <property type="match status" value="1"/>
</dbReference>
<evidence type="ECO:0000313" key="5">
    <source>
        <dbReference type="Proteomes" id="UP001218218"/>
    </source>
</evidence>
<protein>
    <submittedName>
        <fullName evidence="4">6-phosphogluconate dehydrogenase C-terminal domain-like protein</fullName>
    </submittedName>
</protein>
<evidence type="ECO:0000259" key="2">
    <source>
        <dbReference type="Pfam" id="PF03446"/>
    </source>
</evidence>
<comment type="similarity">
    <text evidence="1">Belongs to the HIBADH-related family. NP60 subfamily.</text>
</comment>
<dbReference type="AlphaFoldDB" id="A0AAD7EUM4"/>
<accession>A0AAD7EUM4</accession>
<dbReference type="EMBL" id="JARIHO010000014">
    <property type="protein sequence ID" value="KAJ7350320.1"/>
    <property type="molecule type" value="Genomic_DNA"/>
</dbReference>
<dbReference type="InterPro" id="IPR051265">
    <property type="entry name" value="HIBADH-related_NP60_sf"/>
</dbReference>
<comment type="caution">
    <text evidence="4">The sequence shown here is derived from an EMBL/GenBank/DDBJ whole genome shotgun (WGS) entry which is preliminary data.</text>
</comment>
<dbReference type="SUPFAM" id="SSF48179">
    <property type="entry name" value="6-phosphogluconate dehydrogenase C-terminal domain-like"/>
    <property type="match status" value="1"/>
</dbReference>
<sequence length="283" mass="30022">MGSGVAKVLTRNGVKVLTNLDNRSEASRRRAHEAGMVDASLKEIYSTADWVLSILPPSDAFSLAEKFVKESTGGTRLAGAEAPVYVDCNAVNPATVKRVAALFVDGPTKFVDAAIIGGPPTEGYNPTFYASADEEALLDRFVGLSDLGLKVSTLKGEGTGIGDASALKMSYAGMTKGSTGLFATMILAAHRSSPATADALLRELGESQPVFLKRITNAIPPMVPKAYRWVGEMEEIAGFVGNEEGQIYNGLAALYSRIEKSEKGNGEDVEVLAKFVAEAKKRQ</sequence>
<dbReference type="SUPFAM" id="SSF51735">
    <property type="entry name" value="NAD(P)-binding Rossmann-fold domains"/>
    <property type="match status" value="1"/>
</dbReference>
<dbReference type="Pfam" id="PF09130">
    <property type="entry name" value="DUF1932"/>
    <property type="match status" value="1"/>
</dbReference>
<dbReference type="InterPro" id="IPR036291">
    <property type="entry name" value="NAD(P)-bd_dom_sf"/>
</dbReference>
<feature type="domain" description="6-phosphogluconate dehydrogenase NADP-binding" evidence="2">
    <location>
        <begin position="1"/>
        <end position="137"/>
    </location>
</feature>
<dbReference type="PANTHER" id="PTHR43580:SF2">
    <property type="entry name" value="CYTOKINE-LIKE NUCLEAR FACTOR N-PAC"/>
    <property type="match status" value="1"/>
</dbReference>